<accession>A0A414B863</accession>
<name>A0A414B863_9FIRM</name>
<dbReference type="InterPro" id="IPR052345">
    <property type="entry name" value="Rad_response_metalloprotease"/>
</dbReference>
<protein>
    <submittedName>
        <fullName evidence="3">ImmA/IrrE family metallo-endopeptidase</fullName>
    </submittedName>
</protein>
<dbReference type="Gene3D" id="1.10.260.40">
    <property type="entry name" value="lambda repressor-like DNA-binding domains"/>
    <property type="match status" value="1"/>
</dbReference>
<comment type="caution">
    <text evidence="3">The sequence shown here is derived from an EMBL/GenBank/DDBJ whole genome shotgun (WGS) entry which is preliminary data.</text>
</comment>
<evidence type="ECO:0000256" key="1">
    <source>
        <dbReference type="ARBA" id="ARBA00007227"/>
    </source>
</evidence>
<evidence type="ECO:0000313" key="4">
    <source>
        <dbReference type="Proteomes" id="UP000284621"/>
    </source>
</evidence>
<sequence length="390" mass="45474">MKRKNIIPYRIKQARISRGYSMGELADLLGITRSSISQYELGTIKPSDFIIGQLSSILKYRVSFFYKPLPENTSANSAVYFRSQRSTTKKAKNAAREKLSIFREINNYLLQYVDFPKANLPVFEGYNINRELSLEDIENIAMQVREFWQLGIGPIDNLTAILQKNGIMISVMDLNNKKIDAFSVWYDSIPYIYISTDKYSNARLRFDLAHELGHLILHNNVFNNEDLENKIIFKRIEQEADWFAAAFLLPEISFEKDIYSTSINHFIQLKKKWKASIGSMIYRCEDLNLLSPNQIKYLKDQMTYNRYWKKEPLDEQIPLERPFLHKQAFNLILDNHLTTPEEVLDSIGCDAEEIEEYSFLEPGTLQPSIPENVIRLKVTSTQNIINFSKF</sequence>
<dbReference type="PANTHER" id="PTHR43236">
    <property type="entry name" value="ANTITOXIN HIGA1"/>
    <property type="match status" value="1"/>
</dbReference>
<proteinExistence type="inferred from homology"/>
<dbReference type="Proteomes" id="UP000284621">
    <property type="component" value="Unassembled WGS sequence"/>
</dbReference>
<dbReference type="Gene3D" id="1.10.10.2910">
    <property type="match status" value="1"/>
</dbReference>
<dbReference type="GO" id="GO:0003677">
    <property type="term" value="F:DNA binding"/>
    <property type="evidence" value="ECO:0007669"/>
    <property type="project" value="InterPro"/>
</dbReference>
<dbReference type="Pfam" id="PF06114">
    <property type="entry name" value="Peptidase_M78"/>
    <property type="match status" value="1"/>
</dbReference>
<dbReference type="PROSITE" id="PS50943">
    <property type="entry name" value="HTH_CROC1"/>
    <property type="match status" value="1"/>
</dbReference>
<dbReference type="InterPro" id="IPR001387">
    <property type="entry name" value="Cro/C1-type_HTH"/>
</dbReference>
<evidence type="ECO:0000259" key="2">
    <source>
        <dbReference type="PROSITE" id="PS50943"/>
    </source>
</evidence>
<dbReference type="AlphaFoldDB" id="A0A414B863"/>
<evidence type="ECO:0000313" key="3">
    <source>
        <dbReference type="EMBL" id="RHC66990.1"/>
    </source>
</evidence>
<comment type="similarity">
    <text evidence="1">Belongs to the short-chain fatty acyl-CoA assimilation regulator (ScfR) family.</text>
</comment>
<organism evidence="3 4">
    <name type="scientific">Anaerobutyricum hallii</name>
    <dbReference type="NCBI Taxonomy" id="39488"/>
    <lineage>
        <taxon>Bacteria</taxon>
        <taxon>Bacillati</taxon>
        <taxon>Bacillota</taxon>
        <taxon>Clostridia</taxon>
        <taxon>Lachnospirales</taxon>
        <taxon>Lachnospiraceae</taxon>
        <taxon>Anaerobutyricum</taxon>
    </lineage>
</organism>
<dbReference type="InterPro" id="IPR010982">
    <property type="entry name" value="Lambda_DNA-bd_dom_sf"/>
</dbReference>
<dbReference type="InterPro" id="IPR010359">
    <property type="entry name" value="IrrE_HExxH"/>
</dbReference>
<gene>
    <name evidence="3" type="ORF">DW833_03890</name>
</gene>
<dbReference type="CDD" id="cd00093">
    <property type="entry name" value="HTH_XRE"/>
    <property type="match status" value="1"/>
</dbReference>
<dbReference type="SUPFAM" id="SSF47413">
    <property type="entry name" value="lambda repressor-like DNA-binding domains"/>
    <property type="match status" value="1"/>
</dbReference>
<dbReference type="RefSeq" id="WP_118380645.1">
    <property type="nucleotide sequence ID" value="NZ_CABJFJ010000003.1"/>
</dbReference>
<keyword evidence="4" id="KW-1185">Reference proteome</keyword>
<dbReference type="PANTHER" id="PTHR43236:SF1">
    <property type="entry name" value="BLL7220 PROTEIN"/>
    <property type="match status" value="1"/>
</dbReference>
<feature type="domain" description="HTH cro/C1-type" evidence="2">
    <location>
        <begin position="11"/>
        <end position="65"/>
    </location>
</feature>
<dbReference type="Pfam" id="PF01381">
    <property type="entry name" value="HTH_3"/>
    <property type="match status" value="1"/>
</dbReference>
<dbReference type="EMBL" id="QSID01000003">
    <property type="protein sequence ID" value="RHC66990.1"/>
    <property type="molecule type" value="Genomic_DNA"/>
</dbReference>
<dbReference type="SMART" id="SM00530">
    <property type="entry name" value="HTH_XRE"/>
    <property type="match status" value="1"/>
</dbReference>
<reference evidence="3 4" key="1">
    <citation type="submission" date="2018-08" db="EMBL/GenBank/DDBJ databases">
        <title>A genome reference for cultivated species of the human gut microbiota.</title>
        <authorList>
            <person name="Zou Y."/>
            <person name="Xue W."/>
            <person name="Luo G."/>
        </authorList>
    </citation>
    <scope>NUCLEOTIDE SEQUENCE [LARGE SCALE GENOMIC DNA]</scope>
    <source>
        <strain evidence="3 4">AM34-3LB</strain>
    </source>
</reference>